<protein>
    <recommendedName>
        <fullName evidence="3">Sialidase domain-containing protein</fullName>
    </recommendedName>
</protein>
<dbReference type="PANTHER" id="PTHR38792:SF3">
    <property type="entry name" value="BNR_ASP-BOX REPEAT DOMAIN PROTEIN (AFU_ORTHOLOGUE AFUA_7G06430)-RELATED"/>
    <property type="match status" value="1"/>
</dbReference>
<dbReference type="InterPro" id="IPR036278">
    <property type="entry name" value="Sialidase_sf"/>
</dbReference>
<feature type="region of interest" description="Disordered" evidence="1">
    <location>
        <begin position="40"/>
        <end position="119"/>
    </location>
</feature>
<name>A0A4U0WZ54_9PEZI</name>
<feature type="chain" id="PRO_5020491400" description="Sialidase domain-containing protein" evidence="2">
    <location>
        <begin position="17"/>
        <end position="478"/>
    </location>
</feature>
<dbReference type="PANTHER" id="PTHR38792">
    <property type="entry name" value="BNR/ASP-BOX REPEAT DOMAIN PROTEIN (AFU_ORTHOLOGUE AFUA_7G06430)-RELATED"/>
    <property type="match status" value="1"/>
</dbReference>
<dbReference type="EMBL" id="NAJQ01000500">
    <property type="protein sequence ID" value="TKA68547.1"/>
    <property type="molecule type" value="Genomic_DNA"/>
</dbReference>
<keyword evidence="2" id="KW-0732">Signal</keyword>
<dbReference type="CDD" id="cd15482">
    <property type="entry name" value="Sialidase_non-viral"/>
    <property type="match status" value="1"/>
</dbReference>
<evidence type="ECO:0000313" key="4">
    <source>
        <dbReference type="EMBL" id="TKA68547.1"/>
    </source>
</evidence>
<reference evidence="4 5" key="1">
    <citation type="submission" date="2017-03" db="EMBL/GenBank/DDBJ databases">
        <title>Genomes of endolithic fungi from Antarctica.</title>
        <authorList>
            <person name="Coleine C."/>
            <person name="Masonjones S."/>
            <person name="Stajich J.E."/>
        </authorList>
    </citation>
    <scope>NUCLEOTIDE SEQUENCE [LARGE SCALE GENOMIC DNA]</scope>
    <source>
        <strain evidence="4 5">CCFEE 5184</strain>
    </source>
</reference>
<feature type="domain" description="Sialidase" evidence="3">
    <location>
        <begin position="193"/>
        <end position="328"/>
    </location>
</feature>
<dbReference type="OrthoDB" id="2739686at2759"/>
<dbReference type="SUPFAM" id="SSF50939">
    <property type="entry name" value="Sialidases"/>
    <property type="match status" value="1"/>
</dbReference>
<gene>
    <name evidence="4" type="ORF">B0A55_08975</name>
</gene>
<evidence type="ECO:0000259" key="3">
    <source>
        <dbReference type="Pfam" id="PF13088"/>
    </source>
</evidence>
<feature type="signal peptide" evidence="2">
    <location>
        <begin position="1"/>
        <end position="16"/>
    </location>
</feature>
<evidence type="ECO:0000256" key="2">
    <source>
        <dbReference type="SAM" id="SignalP"/>
    </source>
</evidence>
<dbReference type="Gene3D" id="2.120.10.10">
    <property type="match status" value="1"/>
</dbReference>
<accession>A0A4U0WZ54</accession>
<dbReference type="STRING" id="329884.A0A4U0WZ54"/>
<organism evidence="4 5">
    <name type="scientific">Friedmanniomyces simplex</name>
    <dbReference type="NCBI Taxonomy" id="329884"/>
    <lineage>
        <taxon>Eukaryota</taxon>
        <taxon>Fungi</taxon>
        <taxon>Dikarya</taxon>
        <taxon>Ascomycota</taxon>
        <taxon>Pezizomycotina</taxon>
        <taxon>Dothideomycetes</taxon>
        <taxon>Dothideomycetidae</taxon>
        <taxon>Mycosphaerellales</taxon>
        <taxon>Teratosphaeriaceae</taxon>
        <taxon>Friedmanniomyces</taxon>
    </lineage>
</organism>
<comment type="caution">
    <text evidence="4">The sequence shown here is derived from an EMBL/GenBank/DDBJ whole genome shotgun (WGS) entry which is preliminary data.</text>
</comment>
<dbReference type="AlphaFoldDB" id="A0A4U0WZ54"/>
<proteinExistence type="predicted"/>
<dbReference type="Proteomes" id="UP000309340">
    <property type="component" value="Unassembled WGS sequence"/>
</dbReference>
<dbReference type="Pfam" id="PF13088">
    <property type="entry name" value="BNR_2"/>
    <property type="match status" value="1"/>
</dbReference>
<sequence length="478" mass="50002">MWTAAVLSSYVLAAAAQGIYNPYPWANSAQSQSWKTSHTHHWSSSNEVSNAESSPSTSYSSVSSSPSATTSQGVSGTGSSTTSRGSTSTGSSTTSTGSTGTGSSTTNPGSTSTGVASGGSSAIATPYSVITPPLTTNWTYEVGTNPRTVPSLAGATVDMTSGRGGTYPRANFLHDGSILGAYTGFSNGNNVLTLVRSTDKGASWSLLGTAATEASNANDLDNPYPLQLPSGRVLLAYRNHSKNATTGVYLYYRITISFSDDNGVTWSYLSTPASDPAGPNGNWEPFLRNAADGSLQLYYSRENSADDQDSLMRTSTDAGKTWSTATIISGTGVTARDGMLGVATISGSSLLAVFESEQDGLFTVNSITSFDDGKTWGNRQRVYTPTGTNNNAGAPQIVTVGGTLCVSFMTDEDTQQHHWIIGADDKIITSGDGGATWGNKITVFGVQSNWPAMLSLDRKSLLYMADFRGPKAQKINLD</sequence>
<evidence type="ECO:0000313" key="5">
    <source>
        <dbReference type="Proteomes" id="UP000309340"/>
    </source>
</evidence>
<keyword evidence="5" id="KW-1185">Reference proteome</keyword>
<evidence type="ECO:0000256" key="1">
    <source>
        <dbReference type="SAM" id="MobiDB-lite"/>
    </source>
</evidence>
<dbReference type="InterPro" id="IPR011040">
    <property type="entry name" value="Sialidase"/>
</dbReference>